<gene>
    <name evidence="1" type="ORF">H3L94_05905</name>
</gene>
<evidence type="ECO:0000313" key="2">
    <source>
        <dbReference type="Proteomes" id="UP000514752"/>
    </source>
</evidence>
<name>A0A7D7SR21_9NEIS</name>
<dbReference type="EMBL" id="CP059567">
    <property type="protein sequence ID" value="QMT41550.1"/>
    <property type="molecule type" value="Genomic_DNA"/>
</dbReference>
<organism evidence="1 2">
    <name type="scientific">Neisseria shayeganii</name>
    <dbReference type="NCBI Taxonomy" id="607712"/>
    <lineage>
        <taxon>Bacteria</taxon>
        <taxon>Pseudomonadati</taxon>
        <taxon>Pseudomonadota</taxon>
        <taxon>Betaproteobacteria</taxon>
        <taxon>Neisseriales</taxon>
        <taxon>Neisseriaceae</taxon>
        <taxon>Neisseria</taxon>
    </lineage>
</organism>
<dbReference type="Gene3D" id="3.40.1230.10">
    <property type="entry name" value="MTH938-like"/>
    <property type="match status" value="1"/>
</dbReference>
<dbReference type="KEGG" id="nsg:H3L94_05905"/>
<dbReference type="RefSeq" id="WP_182123063.1">
    <property type="nucleotide sequence ID" value="NZ_CP059567.1"/>
</dbReference>
<dbReference type="Proteomes" id="UP000514752">
    <property type="component" value="Chromosome"/>
</dbReference>
<dbReference type="PANTHER" id="PTHR21192">
    <property type="entry name" value="NUCLEAR PROTEIN E3-3"/>
    <property type="match status" value="1"/>
</dbReference>
<dbReference type="AlphaFoldDB" id="A0A7D7SR21"/>
<evidence type="ECO:0000313" key="1">
    <source>
        <dbReference type="EMBL" id="QMT41550.1"/>
    </source>
</evidence>
<sequence>MLIQEHQADGTLQIEAYRPGQLTVNGHTHNEAVLIDTGHTLRPAGLAAPADLQAEHFDAALAAKPEIILIGTGPKQQFIHPRLTARAAAAGVGVECMSTEAACRTHMLLQSEGRRIWAWLWP</sequence>
<protein>
    <submittedName>
        <fullName evidence="1">Rod shape-determining protein RodA</fullName>
    </submittedName>
</protein>
<proteinExistence type="predicted"/>
<dbReference type="InterPro" id="IPR036748">
    <property type="entry name" value="MTH938-like_sf"/>
</dbReference>
<dbReference type="SUPFAM" id="SSF64076">
    <property type="entry name" value="MTH938-like"/>
    <property type="match status" value="1"/>
</dbReference>
<dbReference type="Pfam" id="PF04430">
    <property type="entry name" value="DUF498"/>
    <property type="match status" value="1"/>
</dbReference>
<accession>A0A7D7SR21</accession>
<dbReference type="PANTHER" id="PTHR21192:SF2">
    <property type="entry name" value="NADH DEHYDROGENASE [UBIQUINONE] 1 ALPHA SUBCOMPLEX ASSEMBLY FACTOR 3"/>
    <property type="match status" value="1"/>
</dbReference>
<reference evidence="1 2" key="1">
    <citation type="submission" date="2020-07" db="EMBL/GenBank/DDBJ databases">
        <title>Genomic diversity of species in the Neisseriaceae family.</title>
        <authorList>
            <person name="Vincent A.T."/>
            <person name="Bernet E."/>
            <person name="Veyrier F.J."/>
        </authorList>
    </citation>
    <scope>NUCLEOTIDE SEQUENCE [LARGE SCALE GENOMIC DNA]</scope>
    <source>
        <strain evidence="1 2">DSM 22244</strain>
    </source>
</reference>
<dbReference type="InterPro" id="IPR007523">
    <property type="entry name" value="NDUFAF3/AAMDC"/>
</dbReference>